<evidence type="ECO:0000256" key="1">
    <source>
        <dbReference type="SAM" id="Phobius"/>
    </source>
</evidence>
<organism evidence="2 3">
    <name type="scientific">Niabella ginsengisoli</name>
    <dbReference type="NCBI Taxonomy" id="522298"/>
    <lineage>
        <taxon>Bacteria</taxon>
        <taxon>Pseudomonadati</taxon>
        <taxon>Bacteroidota</taxon>
        <taxon>Chitinophagia</taxon>
        <taxon>Chitinophagales</taxon>
        <taxon>Chitinophagaceae</taxon>
        <taxon>Niabella</taxon>
    </lineage>
</organism>
<evidence type="ECO:0008006" key="4">
    <source>
        <dbReference type="Google" id="ProtNLM"/>
    </source>
</evidence>
<evidence type="ECO:0000313" key="3">
    <source>
        <dbReference type="Proteomes" id="UP001202248"/>
    </source>
</evidence>
<feature type="transmembrane region" description="Helical" evidence="1">
    <location>
        <begin position="36"/>
        <end position="56"/>
    </location>
</feature>
<reference evidence="2 3" key="1">
    <citation type="submission" date="2022-02" db="EMBL/GenBank/DDBJ databases">
        <authorList>
            <person name="Min J."/>
        </authorList>
    </citation>
    <scope>NUCLEOTIDE SEQUENCE [LARGE SCALE GENOMIC DNA]</scope>
    <source>
        <strain evidence="2 3">GR10-1</strain>
    </source>
</reference>
<dbReference type="RefSeq" id="WP_240832807.1">
    <property type="nucleotide sequence ID" value="NZ_JAKWBL010000004.1"/>
</dbReference>
<accession>A0ABS9SQD0</accession>
<keyword evidence="1" id="KW-0472">Membrane</keyword>
<comment type="caution">
    <text evidence="2">The sequence shown here is derived from an EMBL/GenBank/DDBJ whole genome shotgun (WGS) entry which is preliminary data.</text>
</comment>
<sequence>MNSKNLSPKQLSFYTALALAIPVSLLLYIVDHRWLFSLVAFIVLLAGGYVLISFVLDNFIYRKIKLIYKFIYQTKATKREETYYKYILPKKV</sequence>
<name>A0ABS9SQD0_9BACT</name>
<evidence type="ECO:0000313" key="2">
    <source>
        <dbReference type="EMBL" id="MCH5600545.1"/>
    </source>
</evidence>
<gene>
    <name evidence="2" type="ORF">MKP09_22825</name>
</gene>
<feature type="transmembrane region" description="Helical" evidence="1">
    <location>
        <begin position="12"/>
        <end position="30"/>
    </location>
</feature>
<dbReference type="EMBL" id="JAKWBL010000004">
    <property type="protein sequence ID" value="MCH5600545.1"/>
    <property type="molecule type" value="Genomic_DNA"/>
</dbReference>
<dbReference type="Proteomes" id="UP001202248">
    <property type="component" value="Unassembled WGS sequence"/>
</dbReference>
<proteinExistence type="predicted"/>
<keyword evidence="3" id="KW-1185">Reference proteome</keyword>
<keyword evidence="1" id="KW-1133">Transmembrane helix</keyword>
<protein>
    <recommendedName>
        <fullName evidence="4">PrgI family protein</fullName>
    </recommendedName>
</protein>
<keyword evidence="1" id="KW-0812">Transmembrane</keyword>